<feature type="active site" evidence="5 6">
    <location>
        <position position="219"/>
    </location>
</feature>
<dbReference type="Gene3D" id="3.90.70.10">
    <property type="entry name" value="Cysteine proteinases"/>
    <property type="match status" value="1"/>
</dbReference>
<dbReference type="InterPro" id="IPR001300">
    <property type="entry name" value="Peptidase_C2_calpain_cat"/>
</dbReference>
<dbReference type="InterPro" id="IPR022682">
    <property type="entry name" value="Calpain_domain_III"/>
</dbReference>
<evidence type="ECO:0000313" key="10">
    <source>
        <dbReference type="Proteomes" id="UP000054408"/>
    </source>
</evidence>
<sequence>MAFVDTDFAPDDTSLYTNRETSYSVAKWDRPHAYTSTPTLFAEGVAPGDVMQGALGSCYLLGSLSVVALDDEALASLIVDHDTETGRYTVRFYKNGDWLQVVVDDHVPLRHGSETPLFARCLDEDEVWVQILEKAYAKLHGSFEAIEGGSTVDALVDLTGGSGEKWHFDHEDVAARITSGKLFDDIVDMIDAGDMLGCAIARAGAGIEEDQGNGLLASHAYGILDALTTSAGHRLLLIRNPWGSTEWSGAWADGSPEWTPEMLEELGHEFADDGSFYMAYEDFTTNFNKLYACHLFTGWTSSVKAFGSWFAESSGGRPSSAGFANNPQLKLRVGAPADGAAAAHVAISLMQSDARLAGTHRYDDAIAFYVFDAEPESGPLREWDSSRLVARIDIFEYAREVATTFKAPPGDYIIVPCQYDAAPLKNEDWVVRAWADSAALDFIAFPHIANAEIEGAWAGVSAGGCVNNPSWNANPQFALTVSAPGDYIIELHQPQSPAHPPFYIGCLVLTGDARKDRALASEVIGKTSFTNAYSVSVSLTLEPGTYIVIPSTFYPGNESAFTLAAIAPAGVSAAEWAHLHVAVAGVTGVEGRWHGKLAGGCRGRANWHRNPQYLLTSDTDATLEISLVQPESTPSDALPYVGWSAFPVPSNSKRLLAASSSDTLASTPCTNARNVAAALDVTADTPVLIIPSTYHPDVEASFELIVKAPGVPDAQLALDHIPRSWEWHEAAVGGAWTPHYSGGCQNNQSWQLNPVYCLDITKPTTITITLATPKTTRVFPSAFTSAPAAQSRSLPPCRARASSTPARAAPSSLSTQVPTALCLPHSTPASTATLPSLPLPLLPLISSPRPPARTPPQTTSTPARAHPAPRPMKARLRASFSTRKPSARPVQPSVAAPTKSAMPPRQPTLISWTTPASNLRRPSPPKTPPTTRVRIMTPWPRPPAMSRHRRTRLFPSQLHPSSKRAKAVLMTARQTLVKLTGLASARSRPVVLAAMNPSSQAFTRKSVARPTALLPVALLTPPEGGPQGGQAGEESRAPRTP</sequence>
<feature type="region of interest" description="Disordered" evidence="7">
    <location>
        <begin position="784"/>
        <end position="814"/>
    </location>
</feature>
<dbReference type="Gene3D" id="2.60.120.380">
    <property type="match status" value="4"/>
</dbReference>
<dbReference type="STRING" id="461836.A0A0L0DR33"/>
<keyword evidence="3 6" id="KW-0378">Hydrolase</keyword>
<dbReference type="eggNOG" id="KOG0045">
    <property type="taxonomic scope" value="Eukaryota"/>
</dbReference>
<evidence type="ECO:0000256" key="5">
    <source>
        <dbReference type="PIRSR" id="PIRSR622684-1"/>
    </source>
</evidence>
<feature type="region of interest" description="Disordered" evidence="7">
    <location>
        <begin position="841"/>
        <end position="948"/>
    </location>
</feature>
<keyword evidence="4 6" id="KW-0788">Thiol protease</keyword>
<dbReference type="Pfam" id="PF00648">
    <property type="entry name" value="Peptidase_C2"/>
    <property type="match status" value="1"/>
</dbReference>
<feature type="active site" evidence="5 6">
    <location>
        <position position="58"/>
    </location>
</feature>
<keyword evidence="10" id="KW-1185">Reference proteome</keyword>
<dbReference type="EMBL" id="GL349438">
    <property type="protein sequence ID" value="KNC54730.1"/>
    <property type="molecule type" value="Genomic_DNA"/>
</dbReference>
<dbReference type="PRINTS" id="PR00704">
    <property type="entry name" value="CALPAIN"/>
</dbReference>
<dbReference type="RefSeq" id="XP_013761630.1">
    <property type="nucleotide sequence ID" value="XM_013906176.1"/>
</dbReference>
<evidence type="ECO:0000313" key="9">
    <source>
        <dbReference type="EMBL" id="KNC54730.1"/>
    </source>
</evidence>
<feature type="active site" evidence="5 6">
    <location>
        <position position="240"/>
    </location>
</feature>
<dbReference type="CDD" id="cd00044">
    <property type="entry name" value="CysPc"/>
    <property type="match status" value="1"/>
</dbReference>
<dbReference type="GeneID" id="25561326"/>
<dbReference type="PANTHER" id="PTHR10183">
    <property type="entry name" value="CALPAIN"/>
    <property type="match status" value="1"/>
</dbReference>
<keyword evidence="2 6" id="KW-0645">Protease</keyword>
<evidence type="ECO:0000256" key="6">
    <source>
        <dbReference type="PROSITE-ProRule" id="PRU00239"/>
    </source>
</evidence>
<dbReference type="InterPro" id="IPR038765">
    <property type="entry name" value="Papain-like_cys_pep_sf"/>
</dbReference>
<evidence type="ECO:0000256" key="2">
    <source>
        <dbReference type="ARBA" id="ARBA00022670"/>
    </source>
</evidence>
<organism evidence="9 10">
    <name type="scientific">Thecamonas trahens ATCC 50062</name>
    <dbReference type="NCBI Taxonomy" id="461836"/>
    <lineage>
        <taxon>Eukaryota</taxon>
        <taxon>Apusozoa</taxon>
        <taxon>Apusomonadida</taxon>
        <taxon>Apusomonadidae</taxon>
        <taxon>Thecamonas</taxon>
    </lineage>
</organism>
<dbReference type="InterPro" id="IPR022683">
    <property type="entry name" value="Calpain_III"/>
</dbReference>
<evidence type="ECO:0000256" key="3">
    <source>
        <dbReference type="ARBA" id="ARBA00022801"/>
    </source>
</evidence>
<reference evidence="9 10" key="1">
    <citation type="submission" date="2010-05" db="EMBL/GenBank/DDBJ databases">
        <title>The Genome Sequence of Thecamonas trahens ATCC 50062.</title>
        <authorList>
            <consortium name="The Broad Institute Genome Sequencing Platform"/>
            <person name="Russ C."/>
            <person name="Cuomo C."/>
            <person name="Shea T."/>
            <person name="Young S.K."/>
            <person name="Zeng Q."/>
            <person name="Koehrsen M."/>
            <person name="Haas B."/>
            <person name="Borodovsky M."/>
            <person name="Guigo R."/>
            <person name="Alvarado L."/>
            <person name="Berlin A."/>
            <person name="Bochicchio J."/>
            <person name="Borenstein D."/>
            <person name="Chapman S."/>
            <person name="Chen Z."/>
            <person name="Freedman E."/>
            <person name="Gellesch M."/>
            <person name="Goldberg J."/>
            <person name="Griggs A."/>
            <person name="Gujja S."/>
            <person name="Heilman E."/>
            <person name="Heiman D."/>
            <person name="Hepburn T."/>
            <person name="Howarth C."/>
            <person name="Jen D."/>
            <person name="Larson L."/>
            <person name="Mehta T."/>
            <person name="Park D."/>
            <person name="Pearson M."/>
            <person name="Roberts A."/>
            <person name="Saif S."/>
            <person name="Shenoy N."/>
            <person name="Sisk P."/>
            <person name="Stolte C."/>
            <person name="Sykes S."/>
            <person name="Thomson T."/>
            <person name="Walk T."/>
            <person name="White J."/>
            <person name="Yandava C."/>
            <person name="Burger G."/>
            <person name="Gray M.W."/>
            <person name="Holland P.W.H."/>
            <person name="King N."/>
            <person name="Lang F.B.F."/>
            <person name="Roger A.J."/>
            <person name="Ruiz-Trillo I."/>
            <person name="Lander E."/>
            <person name="Nusbaum C."/>
        </authorList>
    </citation>
    <scope>NUCLEOTIDE SEQUENCE [LARGE SCALE GENOMIC DNA]</scope>
    <source>
        <strain evidence="9 10">ATCC 50062</strain>
    </source>
</reference>
<dbReference type="GO" id="GO:0006508">
    <property type="term" value="P:proteolysis"/>
    <property type="evidence" value="ECO:0007669"/>
    <property type="project" value="UniProtKB-KW"/>
</dbReference>
<evidence type="ECO:0000259" key="8">
    <source>
        <dbReference type="PROSITE" id="PS50203"/>
    </source>
</evidence>
<feature type="region of interest" description="Disordered" evidence="7">
    <location>
        <begin position="1017"/>
        <end position="1041"/>
    </location>
</feature>
<evidence type="ECO:0000256" key="4">
    <source>
        <dbReference type="ARBA" id="ARBA00022807"/>
    </source>
</evidence>
<dbReference type="InterPro" id="IPR036213">
    <property type="entry name" value="Calpain_III_sf"/>
</dbReference>
<gene>
    <name evidence="9" type="ORF">AMSG_01580</name>
</gene>
<feature type="compositionally biased region" description="Polar residues" evidence="7">
    <location>
        <begin position="784"/>
        <end position="793"/>
    </location>
</feature>
<dbReference type="SMART" id="SM00230">
    <property type="entry name" value="CysPc"/>
    <property type="match status" value="1"/>
</dbReference>
<feature type="compositionally biased region" description="Low complexity" evidence="7">
    <location>
        <begin position="855"/>
        <end position="865"/>
    </location>
</feature>
<dbReference type="AlphaFoldDB" id="A0A0L0DR33"/>
<dbReference type="OMA" id="RIDIFEY"/>
<dbReference type="SUPFAM" id="SSF49758">
    <property type="entry name" value="Calpain large subunit, middle domain (domain III)"/>
    <property type="match status" value="4"/>
</dbReference>
<dbReference type="Pfam" id="PF01067">
    <property type="entry name" value="Calpain_III"/>
    <property type="match status" value="3"/>
</dbReference>
<dbReference type="InterPro" id="IPR022684">
    <property type="entry name" value="Calpain_cysteine_protease"/>
</dbReference>
<protein>
    <submittedName>
        <fullName evidence="9">Calpain B</fullName>
    </submittedName>
</protein>
<dbReference type="SUPFAM" id="SSF54001">
    <property type="entry name" value="Cysteine proteinases"/>
    <property type="match status" value="1"/>
</dbReference>
<dbReference type="GO" id="GO:0004198">
    <property type="term" value="F:calcium-dependent cysteine-type endopeptidase activity"/>
    <property type="evidence" value="ECO:0007669"/>
    <property type="project" value="InterPro"/>
</dbReference>
<evidence type="ECO:0000256" key="1">
    <source>
        <dbReference type="ARBA" id="ARBA00007623"/>
    </source>
</evidence>
<feature type="domain" description="Calpain catalytic" evidence="8">
    <location>
        <begin position="2"/>
        <end position="296"/>
    </location>
</feature>
<comment type="similarity">
    <text evidence="1">Belongs to the peptidase C2 family.</text>
</comment>
<dbReference type="Proteomes" id="UP000054408">
    <property type="component" value="Unassembled WGS sequence"/>
</dbReference>
<dbReference type="PROSITE" id="PS50203">
    <property type="entry name" value="CALPAIN_CAT"/>
    <property type="match status" value="1"/>
</dbReference>
<feature type="compositionally biased region" description="Low complexity" evidence="7">
    <location>
        <begin position="795"/>
        <end position="814"/>
    </location>
</feature>
<proteinExistence type="inferred from homology"/>
<accession>A0A0L0DR33</accession>
<dbReference type="PANTHER" id="PTHR10183:SF379">
    <property type="entry name" value="CALPAIN-5"/>
    <property type="match status" value="1"/>
</dbReference>
<evidence type="ECO:0000256" key="7">
    <source>
        <dbReference type="SAM" id="MobiDB-lite"/>
    </source>
</evidence>
<name>A0A0L0DR33_THETB</name>
<feature type="compositionally biased region" description="Polar residues" evidence="7">
    <location>
        <begin position="908"/>
        <end position="917"/>
    </location>
</feature>
<dbReference type="OrthoDB" id="424753at2759"/>
<dbReference type="SMART" id="SM00720">
    <property type="entry name" value="calpain_III"/>
    <property type="match status" value="3"/>
</dbReference>